<name>A0AAX2ABS9_9BACT</name>
<keyword evidence="1" id="KW-0175">Coiled coil</keyword>
<feature type="transmembrane region" description="Helical" evidence="2">
    <location>
        <begin position="99"/>
        <end position="124"/>
    </location>
</feature>
<gene>
    <name evidence="3" type="ORF">ABIV_0760</name>
    <name evidence="4" type="ORF">CRV05_00580</name>
</gene>
<dbReference type="SMART" id="SM00028">
    <property type="entry name" value="TPR"/>
    <property type="match status" value="2"/>
</dbReference>
<evidence type="ECO:0000313" key="3">
    <source>
        <dbReference type="EMBL" id="AXH11773.1"/>
    </source>
</evidence>
<feature type="coiled-coil region" evidence="1">
    <location>
        <begin position="48"/>
        <end position="95"/>
    </location>
</feature>
<sequence>MFKNFFFTIFLSLIFVSFLEASNEKINQQIFELKTSHDYAQKINDEKITLIMGQIIQKENEIKELEKELKEYVNKEDLEREINYQNNRIADINSHVDKLSISVTVVGILITVILLLFTGTFFYVSNKKHLEKVDEWINKNKDKILEPIHKEGNDLLRNIEDKALMFYQDQLKELNLDKKLNENQKQTETEIFNKVNKLLEHKEKEKYTYNDWNSKFLDYYYKERYEDALEAIDNAISKSKNNSELVTALVRKGFILGQLERNNDAIVIYNEVINKFKNDEGAVIKEKVLDALINKIEMNLIENNENNEDDLSLFHYLSKERKENLMKYSMLRIIENAKKMNQDIEIKKWKREFSDTKFTNWFFDELKNWINKYEDEVVKERLLRYIDIFEKHNESVEEN</sequence>
<proteinExistence type="predicted"/>
<dbReference type="KEGG" id="hbv:ABIV_0760"/>
<dbReference type="InterPro" id="IPR019734">
    <property type="entry name" value="TPR_rpt"/>
</dbReference>
<keyword evidence="2" id="KW-0472">Membrane</keyword>
<organism evidence="4 6">
    <name type="scientific">Halarcobacter bivalviorum</name>
    <dbReference type="NCBI Taxonomy" id="663364"/>
    <lineage>
        <taxon>Bacteria</taxon>
        <taxon>Pseudomonadati</taxon>
        <taxon>Campylobacterota</taxon>
        <taxon>Epsilonproteobacteria</taxon>
        <taxon>Campylobacterales</taxon>
        <taxon>Arcobacteraceae</taxon>
        <taxon>Halarcobacter</taxon>
    </lineage>
</organism>
<dbReference type="EMBL" id="PDKM01000001">
    <property type="protein sequence ID" value="RXK10900.1"/>
    <property type="molecule type" value="Genomic_DNA"/>
</dbReference>
<evidence type="ECO:0000313" key="5">
    <source>
        <dbReference type="Proteomes" id="UP000253850"/>
    </source>
</evidence>
<evidence type="ECO:0000256" key="2">
    <source>
        <dbReference type="SAM" id="Phobius"/>
    </source>
</evidence>
<reference evidence="3 5" key="2">
    <citation type="submission" date="2018-07" db="EMBL/GenBank/DDBJ databases">
        <title>Complete genome of the Arcobacter bivalviorum type strain LMG 26154.</title>
        <authorList>
            <person name="Miller W.G."/>
            <person name="Yee E."/>
            <person name="Bono J.L."/>
        </authorList>
    </citation>
    <scope>NUCLEOTIDE SEQUENCE [LARGE SCALE GENOMIC DNA]</scope>
    <source>
        <strain evidence="3 5">LMG 26154</strain>
    </source>
</reference>
<dbReference type="EMBL" id="CP031217">
    <property type="protein sequence ID" value="AXH11773.1"/>
    <property type="molecule type" value="Genomic_DNA"/>
</dbReference>
<dbReference type="Proteomes" id="UP000289193">
    <property type="component" value="Unassembled WGS sequence"/>
</dbReference>
<evidence type="ECO:0000256" key="1">
    <source>
        <dbReference type="SAM" id="Coils"/>
    </source>
</evidence>
<dbReference type="Gene3D" id="1.25.40.10">
    <property type="entry name" value="Tetratricopeptide repeat domain"/>
    <property type="match status" value="1"/>
</dbReference>
<protein>
    <submittedName>
        <fullName evidence="3">Membrane protein</fullName>
    </submittedName>
</protein>
<dbReference type="InterPro" id="IPR011990">
    <property type="entry name" value="TPR-like_helical_dom_sf"/>
</dbReference>
<dbReference type="RefSeq" id="WP_114838635.1">
    <property type="nucleotide sequence ID" value="NZ_CP031217.1"/>
</dbReference>
<evidence type="ECO:0000313" key="6">
    <source>
        <dbReference type="Proteomes" id="UP000289193"/>
    </source>
</evidence>
<keyword evidence="2" id="KW-0812">Transmembrane</keyword>
<evidence type="ECO:0000313" key="4">
    <source>
        <dbReference type="EMBL" id="RXK10900.1"/>
    </source>
</evidence>
<dbReference type="AlphaFoldDB" id="A0AAX2ABS9"/>
<keyword evidence="2" id="KW-1133">Transmembrane helix</keyword>
<accession>A0AAX2ABS9</accession>
<reference evidence="4 6" key="1">
    <citation type="submission" date="2017-10" db="EMBL/GenBank/DDBJ databases">
        <title>Genomics of the genus Arcobacter.</title>
        <authorList>
            <person name="Perez-Cataluna A."/>
            <person name="Figueras M.J."/>
        </authorList>
    </citation>
    <scope>NUCLEOTIDE SEQUENCE [LARGE SCALE GENOMIC DNA]</scope>
    <source>
        <strain evidence="4 6">CECT 7835</strain>
    </source>
</reference>
<dbReference type="Proteomes" id="UP000253850">
    <property type="component" value="Chromosome"/>
</dbReference>
<dbReference type="SUPFAM" id="SSF48452">
    <property type="entry name" value="TPR-like"/>
    <property type="match status" value="1"/>
</dbReference>
<keyword evidence="6" id="KW-1185">Reference proteome</keyword>